<feature type="compositionally biased region" description="Low complexity" evidence="1">
    <location>
        <begin position="14"/>
        <end position="24"/>
    </location>
</feature>
<dbReference type="Gene3D" id="1.10.287.110">
    <property type="entry name" value="DnaJ domain"/>
    <property type="match status" value="1"/>
</dbReference>
<keyword evidence="4" id="KW-1185">Reference proteome</keyword>
<dbReference type="PRINTS" id="PR00625">
    <property type="entry name" value="JDOMAIN"/>
</dbReference>
<dbReference type="OrthoDB" id="9786294at2"/>
<dbReference type="PROSITE" id="PS50076">
    <property type="entry name" value="DNAJ_2"/>
    <property type="match status" value="1"/>
</dbReference>
<dbReference type="SUPFAM" id="SSF46565">
    <property type="entry name" value="Chaperone J-domain"/>
    <property type="match status" value="1"/>
</dbReference>
<evidence type="ECO:0000313" key="4">
    <source>
        <dbReference type="Proteomes" id="UP000289411"/>
    </source>
</evidence>
<feature type="region of interest" description="Disordered" evidence="1">
    <location>
        <begin position="1"/>
        <end position="36"/>
    </location>
</feature>
<dbReference type="InterPro" id="IPR036869">
    <property type="entry name" value="J_dom_sf"/>
</dbReference>
<evidence type="ECO:0000256" key="1">
    <source>
        <dbReference type="SAM" id="MobiDB-lite"/>
    </source>
</evidence>
<dbReference type="RefSeq" id="WP_129220944.1">
    <property type="nucleotide sequence ID" value="NZ_QYBC01000018.1"/>
</dbReference>
<evidence type="ECO:0000313" key="3">
    <source>
        <dbReference type="EMBL" id="RYB02645.1"/>
    </source>
</evidence>
<name>A0A4Q2RA01_9HYPH</name>
<reference evidence="3 4" key="2">
    <citation type="submission" date="2019-02" db="EMBL/GenBank/DDBJ databases">
        <title>'Lichenibacterium ramalinii' gen. nov. sp. nov., 'Lichenibacterium minor' gen. nov. sp. nov.</title>
        <authorList>
            <person name="Pankratov T."/>
        </authorList>
    </citation>
    <scope>NUCLEOTIDE SEQUENCE [LARGE SCALE GENOMIC DNA]</scope>
    <source>
        <strain evidence="3 4">RmlP001</strain>
    </source>
</reference>
<dbReference type="SMART" id="SM00271">
    <property type="entry name" value="DnaJ"/>
    <property type="match status" value="1"/>
</dbReference>
<dbReference type="AlphaFoldDB" id="A0A4Q2RA01"/>
<proteinExistence type="predicted"/>
<accession>A0A4Q2RA01</accession>
<sequence>MNLNSHHFDRIRSKSAGKSGKAAAVPSTTPCDHPGCDKAGDFRAPQGRDREGQYFCFCIDHVREYNATYDYFSGMSDDAVARYQKEALVGHRPTWNMGVNRAAGEAGSPDDLHPDSLGIFRARARQGQAEAPRRPRYSIATTKALTTMGLDDTADAAAVKARYKQLVKQLHPDANGGDRSSEDKLRDIIRAYNFLKTIKLSPPGAAASR</sequence>
<dbReference type="EMBL" id="QYBC01000018">
    <property type="protein sequence ID" value="RYB02645.1"/>
    <property type="molecule type" value="Genomic_DNA"/>
</dbReference>
<evidence type="ECO:0000259" key="2">
    <source>
        <dbReference type="PROSITE" id="PS50076"/>
    </source>
</evidence>
<protein>
    <submittedName>
        <fullName evidence="3">J domain-containing protein</fullName>
    </submittedName>
</protein>
<dbReference type="Pfam" id="PF00226">
    <property type="entry name" value="DnaJ"/>
    <property type="match status" value="1"/>
</dbReference>
<dbReference type="CDD" id="cd06257">
    <property type="entry name" value="DnaJ"/>
    <property type="match status" value="1"/>
</dbReference>
<gene>
    <name evidence="3" type="ORF">D3272_19770</name>
</gene>
<feature type="compositionally biased region" description="Basic and acidic residues" evidence="1">
    <location>
        <begin position="1"/>
        <end position="12"/>
    </location>
</feature>
<dbReference type="Proteomes" id="UP000289411">
    <property type="component" value="Unassembled WGS sequence"/>
</dbReference>
<organism evidence="3 4">
    <name type="scientific">Lichenibacterium ramalinae</name>
    <dbReference type="NCBI Taxonomy" id="2316527"/>
    <lineage>
        <taxon>Bacteria</taxon>
        <taxon>Pseudomonadati</taxon>
        <taxon>Pseudomonadota</taxon>
        <taxon>Alphaproteobacteria</taxon>
        <taxon>Hyphomicrobiales</taxon>
        <taxon>Lichenihabitantaceae</taxon>
        <taxon>Lichenibacterium</taxon>
    </lineage>
</organism>
<dbReference type="InterPro" id="IPR001623">
    <property type="entry name" value="DnaJ_domain"/>
</dbReference>
<feature type="domain" description="J" evidence="2">
    <location>
        <begin position="143"/>
        <end position="209"/>
    </location>
</feature>
<comment type="caution">
    <text evidence="3">The sequence shown here is derived from an EMBL/GenBank/DDBJ whole genome shotgun (WGS) entry which is preliminary data.</text>
</comment>
<reference evidence="3 4" key="1">
    <citation type="submission" date="2018-09" db="EMBL/GenBank/DDBJ databases">
        <authorList>
            <person name="Grouzdev D.S."/>
            <person name="Krutkina M.S."/>
        </authorList>
    </citation>
    <scope>NUCLEOTIDE SEQUENCE [LARGE SCALE GENOMIC DNA]</scope>
    <source>
        <strain evidence="3 4">RmlP001</strain>
    </source>
</reference>